<dbReference type="AlphaFoldDB" id="A0A0K2TM62"/>
<proteinExistence type="predicted"/>
<name>A0A0K2TM62_LEPSM</name>
<dbReference type="EMBL" id="HACA01009648">
    <property type="protein sequence ID" value="CDW27009.1"/>
    <property type="molecule type" value="Transcribed_RNA"/>
</dbReference>
<feature type="non-terminal residue" evidence="1">
    <location>
        <position position="1"/>
    </location>
</feature>
<accession>A0A0K2TM62</accession>
<organism evidence="1">
    <name type="scientific">Lepeophtheirus salmonis</name>
    <name type="common">Salmon louse</name>
    <name type="synonym">Caligus salmonis</name>
    <dbReference type="NCBI Taxonomy" id="72036"/>
    <lineage>
        <taxon>Eukaryota</taxon>
        <taxon>Metazoa</taxon>
        <taxon>Ecdysozoa</taxon>
        <taxon>Arthropoda</taxon>
        <taxon>Crustacea</taxon>
        <taxon>Multicrustacea</taxon>
        <taxon>Hexanauplia</taxon>
        <taxon>Copepoda</taxon>
        <taxon>Siphonostomatoida</taxon>
        <taxon>Caligidae</taxon>
        <taxon>Lepeophtheirus</taxon>
    </lineage>
</organism>
<reference evidence="1" key="1">
    <citation type="submission" date="2014-05" db="EMBL/GenBank/DDBJ databases">
        <authorList>
            <person name="Chronopoulou M."/>
        </authorList>
    </citation>
    <scope>NUCLEOTIDE SEQUENCE</scope>
    <source>
        <tissue evidence="1">Whole organism</tissue>
    </source>
</reference>
<sequence>CLSINIFIYNKRKYIILIIEITNNSLDPERGIFIFFFLIGISPPTTCCSISDSFFPCSF</sequence>
<protein>
    <submittedName>
        <fullName evidence="1">Uncharacterized protein</fullName>
    </submittedName>
</protein>
<evidence type="ECO:0000313" key="1">
    <source>
        <dbReference type="EMBL" id="CDW27009.1"/>
    </source>
</evidence>